<keyword evidence="1" id="KW-0175">Coiled coil</keyword>
<protein>
    <submittedName>
        <fullName evidence="3">Uncharacterized protein</fullName>
    </submittedName>
</protein>
<evidence type="ECO:0000256" key="2">
    <source>
        <dbReference type="SAM" id="MobiDB-lite"/>
    </source>
</evidence>
<feature type="region of interest" description="Disordered" evidence="2">
    <location>
        <begin position="1"/>
        <end position="23"/>
    </location>
</feature>
<reference evidence="3 4" key="1">
    <citation type="submission" date="2018-06" db="EMBL/GenBank/DDBJ databases">
        <title>Genomic Encyclopedia of Type Strains, Phase IV (KMG-IV): sequencing the most valuable type-strain genomes for metagenomic binning, comparative biology and taxonomic classification.</title>
        <authorList>
            <person name="Goeker M."/>
        </authorList>
    </citation>
    <scope>NUCLEOTIDE SEQUENCE [LARGE SCALE GENOMIC DNA]</scope>
    <source>
        <strain evidence="3 4">DSM 25532</strain>
    </source>
</reference>
<dbReference type="EMBL" id="QNRR01000017">
    <property type="protein sequence ID" value="RBP36396.1"/>
    <property type="molecule type" value="Genomic_DNA"/>
</dbReference>
<evidence type="ECO:0000313" key="3">
    <source>
        <dbReference type="EMBL" id="RBP36396.1"/>
    </source>
</evidence>
<name>A0A366H488_9BACT</name>
<dbReference type="Proteomes" id="UP000253426">
    <property type="component" value="Unassembled WGS sequence"/>
</dbReference>
<proteinExistence type="predicted"/>
<evidence type="ECO:0000313" key="4">
    <source>
        <dbReference type="Proteomes" id="UP000253426"/>
    </source>
</evidence>
<comment type="caution">
    <text evidence="3">The sequence shown here is derived from an EMBL/GenBank/DDBJ whole genome shotgun (WGS) entry which is preliminary data.</text>
</comment>
<gene>
    <name evidence="3" type="ORF">DES53_117107</name>
</gene>
<evidence type="ECO:0000256" key="1">
    <source>
        <dbReference type="SAM" id="Coils"/>
    </source>
</evidence>
<sequence>MGMLSTSRQQPATPAPSVTSSTLPRVFAPTLPRATYTRYPWKTDVMTTVFWVGELPTQNNPTPNTKSSWDTAWTANFGGYDDPDPNKRAPDYRPAAFVPKQNPFYVALPYNDCLDYRTTKPDAARMIPWFKQTFERHGKSVCRDRWIAIRYQDRICYAQWSDCGPFLTDDADYVFGDAKPANYKNGGAGLDVSPAVRDYLGFSTNHKVDWRFVDVHEVPDGPWKMYGTNNHFVQQAGKDKDLVAARLEELRRQRDEWFRQNGSKPMQLR</sequence>
<organism evidence="3 4">
    <name type="scientific">Roseimicrobium gellanilyticum</name>
    <dbReference type="NCBI Taxonomy" id="748857"/>
    <lineage>
        <taxon>Bacteria</taxon>
        <taxon>Pseudomonadati</taxon>
        <taxon>Verrucomicrobiota</taxon>
        <taxon>Verrucomicrobiia</taxon>
        <taxon>Verrucomicrobiales</taxon>
        <taxon>Verrucomicrobiaceae</taxon>
        <taxon>Roseimicrobium</taxon>
    </lineage>
</organism>
<feature type="coiled-coil region" evidence="1">
    <location>
        <begin position="233"/>
        <end position="260"/>
    </location>
</feature>
<keyword evidence="4" id="KW-1185">Reference proteome</keyword>
<accession>A0A366H488</accession>
<dbReference type="AlphaFoldDB" id="A0A366H488"/>